<keyword evidence="5" id="KW-0436">Ligase</keyword>
<evidence type="ECO:0000256" key="12">
    <source>
        <dbReference type="ARBA" id="ARBA00031900"/>
    </source>
</evidence>
<dbReference type="GO" id="GO:0046872">
    <property type="term" value="F:metal ion binding"/>
    <property type="evidence" value="ECO:0007669"/>
    <property type="project" value="UniProtKB-KW"/>
</dbReference>
<dbReference type="CDD" id="cd00771">
    <property type="entry name" value="ThrRS_core"/>
    <property type="match status" value="1"/>
</dbReference>
<organism evidence="16 17">
    <name type="scientific">Solanum commersonii</name>
    <name type="common">Commerson's wild potato</name>
    <name type="synonym">Commerson's nightshade</name>
    <dbReference type="NCBI Taxonomy" id="4109"/>
    <lineage>
        <taxon>Eukaryota</taxon>
        <taxon>Viridiplantae</taxon>
        <taxon>Streptophyta</taxon>
        <taxon>Embryophyta</taxon>
        <taxon>Tracheophyta</taxon>
        <taxon>Spermatophyta</taxon>
        <taxon>Magnoliopsida</taxon>
        <taxon>eudicotyledons</taxon>
        <taxon>Gunneridae</taxon>
        <taxon>Pentapetalae</taxon>
        <taxon>asterids</taxon>
        <taxon>lamiids</taxon>
        <taxon>Solanales</taxon>
        <taxon>Solanaceae</taxon>
        <taxon>Solanoideae</taxon>
        <taxon>Solaneae</taxon>
        <taxon>Solanum</taxon>
    </lineage>
</organism>
<keyword evidence="7" id="KW-0547">Nucleotide-binding</keyword>
<proteinExistence type="inferred from homology"/>
<name>A0A9J5YCI6_SOLCO</name>
<dbReference type="GO" id="GO:0009507">
    <property type="term" value="C:chloroplast"/>
    <property type="evidence" value="ECO:0007669"/>
    <property type="project" value="TreeGrafter"/>
</dbReference>
<reference evidence="16 17" key="1">
    <citation type="submission" date="2020-09" db="EMBL/GenBank/DDBJ databases">
        <title>De no assembly of potato wild relative species, Solanum commersonii.</title>
        <authorList>
            <person name="Cho K."/>
        </authorList>
    </citation>
    <scope>NUCLEOTIDE SEQUENCE [LARGE SCALE GENOMIC DNA]</scope>
    <source>
        <strain evidence="16">LZ3.2</strain>
        <tissue evidence="16">Leaf</tissue>
    </source>
</reference>
<sequence>MEASFVSRAKTAFHSAAAKAEKVFTDIKKSDLINDPDSDKQSPATSTNEISDDKDESKDEKNSRRRPPPIKAKQDWQERFKNIRIGKRGTEGTDKAESPGMAYAIFDENICFMSEREIPDSKDSESGLRMEESKHRDRDVIPPASVMKQLAVAVEAGKRCITMKDFLASSRGSSPIMERASLSLSAVKSLVLREKDDKFVGEFGADDKVLSLINLLLDAAIWITLCDFNFHCNICKILVEGHFPGRKVDSANASSLPKDLHGAPPESFIVNLADVTGRMKSLLKMALLWCKIVAELRRLWSVGQYIPGIPPDQIPDLNSCLLYQQLQVINRCISRKKRRIAATESLDSVVRLGSSNTDVLTDDGTLPATPVLYAKVNTGELILRLGVDSQSDLTMLETGEPIYTPVMQEEPLLTEDLIKETEELVLRTRSLGAGCSQLLSDMQAFKAANPGCILEDFVRWHSPPDWMECDTNDGINETLDANDSLSGRGQLSTRMQKKVTPVGLGRRNILLERAAVLGTTRGLFTTHYAKQVVDEYYKLVGGSGNLWRELWETSKPVPAVRQTPLFDEDLAVESILDNLEDISPHELFKQLFISLLGSGFVTAETTLSNNSNLAKLFSDCKEYVIVTCQRSNWVDKVDELCQVYETVETMVLSPDEVIRITFQPEEPSAAPPNELKSRFKRLSLIFRNKDKLSPRDQKNQEESPLRQPFSSIFSKKPPKPDSSSPDKPVTSVENDWTIENVETLEEANKYDHRELNKKQELFYFDPMSPGSCFFLPHDAVMASGHAAKYKENMFVFEIDDKSVDQFGLKPMNCPGHCKVFGHRVRSYRELPLRLADFGALHRNEASGAHRESQIKDEVKGVLDFISFVYTIFGFSNVDFKLSTRPEKYIGNLQSWKKAEDALAEALNEFGKPWENNKGDGAFYGPKIDISVSDAMKRNLQCATLQLDFQLPERFNLLYVAENDQILERPVMIHRAILGSVERMFAILFEHYKGKWPFWLSPRQAIVCPVSNKSQAYAFEIWKRLHDACHHVDIDVSDKTVGKKVREAQLVQYNYILVVGEEEAKNGQVSVRVRDRRDHQVMTVDELLGQFKDIDASFQ</sequence>
<dbReference type="InterPro" id="IPR002314">
    <property type="entry name" value="aa-tRNA-synt_IIb"/>
</dbReference>
<dbReference type="CDD" id="cd00860">
    <property type="entry name" value="ThrRS_anticodon"/>
    <property type="match status" value="1"/>
</dbReference>
<dbReference type="PRINTS" id="PR01047">
    <property type="entry name" value="TRNASYNTHTHR"/>
</dbReference>
<feature type="domain" description="Aminoacyl-transfer RNA synthetases class-II family profile" evidence="15">
    <location>
        <begin position="766"/>
        <end position="996"/>
    </location>
</feature>
<comment type="caution">
    <text evidence="16">The sequence shown here is derived from an EMBL/GenBank/DDBJ whole genome shotgun (WGS) entry which is preliminary data.</text>
</comment>
<feature type="region of interest" description="Disordered" evidence="14">
    <location>
        <begin position="25"/>
        <end position="98"/>
    </location>
</feature>
<dbReference type="InterPro" id="IPR004154">
    <property type="entry name" value="Anticodon-bd"/>
</dbReference>
<dbReference type="InterPro" id="IPR036621">
    <property type="entry name" value="Anticodon-bd_dom_sf"/>
</dbReference>
<evidence type="ECO:0000256" key="7">
    <source>
        <dbReference type="ARBA" id="ARBA00022741"/>
    </source>
</evidence>
<feature type="region of interest" description="Disordered" evidence="14">
    <location>
        <begin position="692"/>
        <end position="734"/>
    </location>
</feature>
<dbReference type="Gene3D" id="3.40.50.800">
    <property type="entry name" value="Anticodon-binding domain"/>
    <property type="match status" value="1"/>
</dbReference>
<evidence type="ECO:0000256" key="1">
    <source>
        <dbReference type="ARBA" id="ARBA00004496"/>
    </source>
</evidence>
<dbReference type="FunFam" id="3.40.50.800:FF:000019">
    <property type="entry name" value="Threonine--tRNA ligase mitochondrial 1"/>
    <property type="match status" value="1"/>
</dbReference>
<feature type="compositionally biased region" description="Basic and acidic residues" evidence="14">
    <location>
        <begin position="88"/>
        <end position="97"/>
    </location>
</feature>
<comment type="similarity">
    <text evidence="2">Belongs to the class-II aminoacyl-tRNA synthetase family.</text>
</comment>
<dbReference type="FunFam" id="3.30.930.10:FF:000002">
    <property type="entry name" value="Threonine--tRNA ligase"/>
    <property type="match status" value="1"/>
</dbReference>
<keyword evidence="9" id="KW-0067">ATP-binding</keyword>
<dbReference type="InterPro" id="IPR006195">
    <property type="entry name" value="aa-tRNA-synth_II"/>
</dbReference>
<dbReference type="GO" id="GO:0004829">
    <property type="term" value="F:threonine-tRNA ligase activity"/>
    <property type="evidence" value="ECO:0007669"/>
    <property type="project" value="UniProtKB-EC"/>
</dbReference>
<dbReference type="PANTHER" id="PTHR11451">
    <property type="entry name" value="THREONINE-TRNA LIGASE"/>
    <property type="match status" value="1"/>
</dbReference>
<evidence type="ECO:0000256" key="3">
    <source>
        <dbReference type="ARBA" id="ARBA00013163"/>
    </source>
</evidence>
<dbReference type="InterPro" id="IPR047246">
    <property type="entry name" value="ThrRS_anticodon"/>
</dbReference>
<dbReference type="GO" id="GO:0006435">
    <property type="term" value="P:threonyl-tRNA aminoacylation"/>
    <property type="evidence" value="ECO:0007669"/>
    <property type="project" value="InterPro"/>
</dbReference>
<evidence type="ECO:0000256" key="11">
    <source>
        <dbReference type="ARBA" id="ARBA00023146"/>
    </source>
</evidence>
<dbReference type="Proteomes" id="UP000824120">
    <property type="component" value="Chromosome 7"/>
</dbReference>
<dbReference type="Pfam" id="PF00587">
    <property type="entry name" value="tRNA-synt_2b"/>
    <property type="match status" value="1"/>
</dbReference>
<keyword evidence="17" id="KW-1185">Reference proteome</keyword>
<dbReference type="OrthoDB" id="5391403at2759"/>
<evidence type="ECO:0000313" key="17">
    <source>
        <dbReference type="Proteomes" id="UP000824120"/>
    </source>
</evidence>
<dbReference type="InterPro" id="IPR033728">
    <property type="entry name" value="ThrRS_core"/>
</dbReference>
<dbReference type="InterPro" id="IPR002320">
    <property type="entry name" value="Thr-tRNA-ligase_IIa"/>
</dbReference>
<evidence type="ECO:0000256" key="8">
    <source>
        <dbReference type="ARBA" id="ARBA00022833"/>
    </source>
</evidence>
<dbReference type="SUPFAM" id="SSF55681">
    <property type="entry name" value="Class II aaRS and biotin synthetases"/>
    <property type="match status" value="1"/>
</dbReference>
<feature type="compositionally biased region" description="Basic and acidic residues" evidence="14">
    <location>
        <begin position="692"/>
        <end position="704"/>
    </location>
</feature>
<feature type="compositionally biased region" description="Basic and acidic residues" evidence="14">
    <location>
        <begin position="25"/>
        <end position="40"/>
    </location>
</feature>
<protein>
    <recommendedName>
        <fullName evidence="3">threonine--tRNA ligase</fullName>
        <ecNumber evidence="3">6.1.1.3</ecNumber>
    </recommendedName>
    <alternativeName>
        <fullName evidence="12">Threonyl-tRNA synthetase</fullName>
    </alternativeName>
</protein>
<dbReference type="Pfam" id="PF03129">
    <property type="entry name" value="HGTP_anticodon"/>
    <property type="match status" value="1"/>
</dbReference>
<keyword evidence="8" id="KW-0862">Zinc</keyword>
<evidence type="ECO:0000256" key="9">
    <source>
        <dbReference type="ARBA" id="ARBA00022840"/>
    </source>
</evidence>
<dbReference type="SUPFAM" id="SSF52954">
    <property type="entry name" value="Class II aaRS ABD-related"/>
    <property type="match status" value="1"/>
</dbReference>
<feature type="compositionally biased region" description="Low complexity" evidence="14">
    <location>
        <begin position="708"/>
        <end position="728"/>
    </location>
</feature>
<dbReference type="GO" id="GO:0005739">
    <property type="term" value="C:mitochondrion"/>
    <property type="evidence" value="ECO:0007669"/>
    <property type="project" value="TreeGrafter"/>
</dbReference>
<comment type="subcellular location">
    <subcellularLocation>
        <location evidence="1">Cytoplasm</location>
    </subcellularLocation>
</comment>
<dbReference type="InterPro" id="IPR045864">
    <property type="entry name" value="aa-tRNA-synth_II/BPL/LPL"/>
</dbReference>
<evidence type="ECO:0000259" key="15">
    <source>
        <dbReference type="PROSITE" id="PS50862"/>
    </source>
</evidence>
<dbReference type="EMBL" id="JACXVP010000007">
    <property type="protein sequence ID" value="KAG5597890.1"/>
    <property type="molecule type" value="Genomic_DNA"/>
</dbReference>
<dbReference type="AlphaFoldDB" id="A0A9J5YCI6"/>
<dbReference type="InterPro" id="IPR026147">
    <property type="entry name" value="Rab3GAP1_conserved"/>
</dbReference>
<keyword evidence="10" id="KW-0648">Protein biosynthesis</keyword>
<evidence type="ECO:0000256" key="6">
    <source>
        <dbReference type="ARBA" id="ARBA00022723"/>
    </source>
</evidence>
<comment type="catalytic activity">
    <reaction evidence="13">
        <text>tRNA(Thr) + L-threonine + ATP = L-threonyl-tRNA(Thr) + AMP + diphosphate + H(+)</text>
        <dbReference type="Rhea" id="RHEA:24624"/>
        <dbReference type="Rhea" id="RHEA-COMP:9670"/>
        <dbReference type="Rhea" id="RHEA-COMP:9704"/>
        <dbReference type="ChEBI" id="CHEBI:15378"/>
        <dbReference type="ChEBI" id="CHEBI:30616"/>
        <dbReference type="ChEBI" id="CHEBI:33019"/>
        <dbReference type="ChEBI" id="CHEBI:57926"/>
        <dbReference type="ChEBI" id="CHEBI:78442"/>
        <dbReference type="ChEBI" id="CHEBI:78534"/>
        <dbReference type="ChEBI" id="CHEBI:456215"/>
        <dbReference type="EC" id="6.1.1.3"/>
    </reaction>
</comment>
<dbReference type="EC" id="6.1.1.3" evidence="3"/>
<keyword evidence="6" id="KW-0479">Metal-binding</keyword>
<dbReference type="GO" id="GO:0005524">
    <property type="term" value="F:ATP binding"/>
    <property type="evidence" value="ECO:0007669"/>
    <property type="project" value="UniProtKB-KW"/>
</dbReference>
<evidence type="ECO:0000256" key="10">
    <source>
        <dbReference type="ARBA" id="ARBA00022917"/>
    </source>
</evidence>
<keyword evidence="4" id="KW-0963">Cytoplasm</keyword>
<evidence type="ECO:0000256" key="13">
    <source>
        <dbReference type="ARBA" id="ARBA00049515"/>
    </source>
</evidence>
<dbReference type="Pfam" id="PF13890">
    <property type="entry name" value="Rab3-GTPase_cat"/>
    <property type="match status" value="1"/>
</dbReference>
<evidence type="ECO:0000256" key="2">
    <source>
        <dbReference type="ARBA" id="ARBA00008226"/>
    </source>
</evidence>
<dbReference type="PROSITE" id="PS50862">
    <property type="entry name" value="AA_TRNA_LIGASE_II"/>
    <property type="match status" value="1"/>
</dbReference>
<evidence type="ECO:0000256" key="4">
    <source>
        <dbReference type="ARBA" id="ARBA00022490"/>
    </source>
</evidence>
<dbReference type="PANTHER" id="PTHR11451:SF53">
    <property type="entry name" value="THREONINE--TRNA LIGASE"/>
    <property type="match status" value="1"/>
</dbReference>
<evidence type="ECO:0000256" key="14">
    <source>
        <dbReference type="SAM" id="MobiDB-lite"/>
    </source>
</evidence>
<evidence type="ECO:0000313" key="16">
    <source>
        <dbReference type="EMBL" id="KAG5597890.1"/>
    </source>
</evidence>
<keyword evidence="11" id="KW-0030">Aminoacyl-tRNA synthetase</keyword>
<accession>A0A9J5YCI6</accession>
<dbReference type="Gene3D" id="3.30.930.10">
    <property type="entry name" value="Bira Bifunctional Protein, Domain 2"/>
    <property type="match status" value="2"/>
</dbReference>
<gene>
    <name evidence="16" type="ORF">H5410_039122</name>
</gene>
<evidence type="ECO:0000256" key="5">
    <source>
        <dbReference type="ARBA" id="ARBA00022598"/>
    </source>
</evidence>
<feature type="compositionally biased region" description="Basic and acidic residues" evidence="14">
    <location>
        <begin position="72"/>
        <end position="81"/>
    </location>
</feature>